<dbReference type="AlphaFoldDB" id="A0A3E1P0F1"/>
<evidence type="ECO:0000313" key="3">
    <source>
        <dbReference type="EMBL" id="RFM33659.1"/>
    </source>
</evidence>
<evidence type="ECO:0000313" key="4">
    <source>
        <dbReference type="Proteomes" id="UP000261174"/>
    </source>
</evidence>
<dbReference type="OrthoDB" id="1522162at2"/>
<evidence type="ECO:0000259" key="2">
    <source>
        <dbReference type="Pfam" id="PF13439"/>
    </source>
</evidence>
<feature type="domain" description="Glycosyltransferase subfamily 4-like N-terminal" evidence="2">
    <location>
        <begin position="10"/>
        <end position="162"/>
    </location>
</feature>
<feature type="domain" description="Glycosyl transferase family 1" evidence="1">
    <location>
        <begin position="183"/>
        <end position="318"/>
    </location>
</feature>
<name>A0A3E1P0F1_9BACT</name>
<proteinExistence type="predicted"/>
<sequence>MKICFLSAGTFTHIQPYIDYFKEQGHEVHFIALSPSPERNVPVHNAWEGKEYDIRAKSNKYKYIKAAFSARKIIKALQPDIIHAHYVTSGGLAAYVIHHPRTIVTAHGSDINASVKSPLWRFLLKRILGRAAAINVVSRELHDKVLQLGIPAHKLHNFNVGINYETFFQHHSSHAAPYMLKMVCNRRFEPVYDHMTIVKALVLLKERNVPFEMHFVGGGPLKEVAEKFVQDNGLDKHVTFYGQVQNTAQLEVFEKCNIYISSSLSDGTSLSLLEAMAAGLFPVVTDIVANKAVLEHNRSALFFPVGDSGNLAEQLIYLRNEFFGRVPAIISENQQFVVKEGNRQTNMQKLEKIYNEIIKPAK</sequence>
<dbReference type="EMBL" id="QTJV01000006">
    <property type="protein sequence ID" value="RFM33659.1"/>
    <property type="molecule type" value="Genomic_DNA"/>
</dbReference>
<protein>
    <submittedName>
        <fullName evidence="3">Glycosyltransferase</fullName>
    </submittedName>
</protein>
<organism evidence="3 4">
    <name type="scientific">Chitinophaga silvisoli</name>
    <dbReference type="NCBI Taxonomy" id="2291814"/>
    <lineage>
        <taxon>Bacteria</taxon>
        <taxon>Pseudomonadati</taxon>
        <taxon>Bacteroidota</taxon>
        <taxon>Chitinophagia</taxon>
        <taxon>Chitinophagales</taxon>
        <taxon>Chitinophagaceae</taxon>
        <taxon>Chitinophaga</taxon>
    </lineage>
</organism>
<dbReference type="SUPFAM" id="SSF53756">
    <property type="entry name" value="UDP-Glycosyltransferase/glycogen phosphorylase"/>
    <property type="match status" value="1"/>
</dbReference>
<dbReference type="Gene3D" id="3.40.50.2000">
    <property type="entry name" value="Glycogen Phosphorylase B"/>
    <property type="match status" value="2"/>
</dbReference>
<dbReference type="Proteomes" id="UP000261174">
    <property type="component" value="Unassembled WGS sequence"/>
</dbReference>
<reference evidence="3 4" key="1">
    <citation type="submission" date="2018-08" db="EMBL/GenBank/DDBJ databases">
        <title>Chitinophaga sp. K20C18050901, a novel bacterium isolated from forest soil.</title>
        <authorList>
            <person name="Wang C."/>
        </authorList>
    </citation>
    <scope>NUCLEOTIDE SEQUENCE [LARGE SCALE GENOMIC DNA]</scope>
    <source>
        <strain evidence="3 4">K20C18050901</strain>
    </source>
</reference>
<dbReference type="Pfam" id="PF13439">
    <property type="entry name" value="Glyco_transf_4"/>
    <property type="match status" value="1"/>
</dbReference>
<dbReference type="GO" id="GO:0016757">
    <property type="term" value="F:glycosyltransferase activity"/>
    <property type="evidence" value="ECO:0007669"/>
    <property type="project" value="InterPro"/>
</dbReference>
<dbReference type="RefSeq" id="WP_116854581.1">
    <property type="nucleotide sequence ID" value="NZ_QTJV01000006.1"/>
</dbReference>
<keyword evidence="4" id="KW-1185">Reference proteome</keyword>
<dbReference type="InterPro" id="IPR050194">
    <property type="entry name" value="Glycosyltransferase_grp1"/>
</dbReference>
<accession>A0A3E1P0F1</accession>
<comment type="caution">
    <text evidence="3">The sequence shown here is derived from an EMBL/GenBank/DDBJ whole genome shotgun (WGS) entry which is preliminary data.</text>
</comment>
<dbReference type="PANTHER" id="PTHR45947">
    <property type="entry name" value="SULFOQUINOVOSYL TRANSFERASE SQD2"/>
    <property type="match status" value="1"/>
</dbReference>
<dbReference type="PANTHER" id="PTHR45947:SF3">
    <property type="entry name" value="SULFOQUINOVOSYL TRANSFERASE SQD2"/>
    <property type="match status" value="1"/>
</dbReference>
<dbReference type="InterPro" id="IPR028098">
    <property type="entry name" value="Glyco_trans_4-like_N"/>
</dbReference>
<evidence type="ECO:0000259" key="1">
    <source>
        <dbReference type="Pfam" id="PF00534"/>
    </source>
</evidence>
<keyword evidence="3" id="KW-0808">Transferase</keyword>
<dbReference type="Pfam" id="PF00534">
    <property type="entry name" value="Glycos_transf_1"/>
    <property type="match status" value="1"/>
</dbReference>
<gene>
    <name evidence="3" type="ORF">DXN04_17010</name>
</gene>
<dbReference type="InterPro" id="IPR001296">
    <property type="entry name" value="Glyco_trans_1"/>
</dbReference>